<dbReference type="Gene3D" id="3.90.550.10">
    <property type="entry name" value="Spore Coat Polysaccharide Biosynthesis Protein SpsA, Chain A"/>
    <property type="match status" value="1"/>
</dbReference>
<dbReference type="EMBL" id="CR555306">
    <property type="protein sequence ID" value="CAI06988.1"/>
    <property type="molecule type" value="Genomic_DNA"/>
</dbReference>
<dbReference type="SUPFAM" id="SSF53448">
    <property type="entry name" value="Nucleotide-diphospho-sugar transferases"/>
    <property type="match status" value="1"/>
</dbReference>
<sequence length="407" mass="45771">MNQQRIHAFTSITTNYLPKARVLAASVKQLAPDIGFHLMLSDDPPPGFDLASEPFDSVITLGDLQIDNLEQWVFGHTVVELCTAVKGFAFQHLFDRLGAEKAFYFDPDMVVFSRLDELCRRLDEHAILLTPHQTAPEKTFESIIDNEFASLKHGVFNLGFLGARADGQGRAFIDWWAARLRDFCHDNTDRGLFTDQRWVDLAPCFFDDLEVMRDAGFNVATWNLTHRRVTGSLAGGVKVNDEDLGFYHFSGFDSGAQEAMLNKYGQDNPALIELRNWYLAECDKAGQAQLGKRPGKYAAFDDGTTISRAQRVLYREREDLRKVFPDPFCTAPQHHCYRDWYQVNAAEPSVSGVLTVKPDVAFSVVLQDFIAYAERRVAGARRLRGWRKSVAGAVLRAGAGLARKVLV</sequence>
<dbReference type="InterPro" id="IPR029044">
    <property type="entry name" value="Nucleotide-diphossugar_trans"/>
</dbReference>
<proteinExistence type="predicted"/>
<evidence type="ECO:0008006" key="3">
    <source>
        <dbReference type="Google" id="ProtNLM"/>
    </source>
</evidence>
<dbReference type="OrthoDB" id="9816564at2"/>
<dbReference type="STRING" id="76114.ebA1583"/>
<reference evidence="1 2" key="1">
    <citation type="journal article" date="2005" name="Arch. Microbiol.">
        <title>The genome sequence of an anaerobic aromatic-degrading denitrifying bacterium, strain EbN1.</title>
        <authorList>
            <person name="Rabus R."/>
            <person name="Kube M."/>
            <person name="Heider J."/>
            <person name="Beck A."/>
            <person name="Heitmann K."/>
            <person name="Widdel F."/>
            <person name="Reinhardt R."/>
        </authorList>
    </citation>
    <scope>NUCLEOTIDE SEQUENCE [LARGE SCALE GENOMIC DNA]</scope>
    <source>
        <strain evidence="1 2">EbN1</strain>
    </source>
</reference>
<organism evidence="1 2">
    <name type="scientific">Aromatoleum aromaticum (strain DSM 19018 / LMG 30748 / EbN1)</name>
    <name type="common">Azoarcus sp. (strain EbN1)</name>
    <dbReference type="NCBI Taxonomy" id="76114"/>
    <lineage>
        <taxon>Bacteria</taxon>
        <taxon>Pseudomonadati</taxon>
        <taxon>Pseudomonadota</taxon>
        <taxon>Betaproteobacteria</taxon>
        <taxon>Rhodocyclales</taxon>
        <taxon>Rhodocyclaceae</taxon>
        <taxon>Aromatoleum</taxon>
    </lineage>
</organism>
<evidence type="ECO:0000313" key="2">
    <source>
        <dbReference type="Proteomes" id="UP000006552"/>
    </source>
</evidence>
<protein>
    <recommendedName>
        <fullName evidence="3">Glycosyl transferase</fullName>
    </recommendedName>
</protein>
<dbReference type="KEGG" id="eba:ebA1583"/>
<accession>Q5P6S3</accession>
<evidence type="ECO:0000313" key="1">
    <source>
        <dbReference type="EMBL" id="CAI06988.1"/>
    </source>
</evidence>
<dbReference type="Proteomes" id="UP000006552">
    <property type="component" value="Chromosome"/>
</dbReference>
<name>Q5P6S3_AROAE</name>
<dbReference type="eggNOG" id="COG1442">
    <property type="taxonomic scope" value="Bacteria"/>
</dbReference>
<dbReference type="RefSeq" id="WP_011236713.1">
    <property type="nucleotide sequence ID" value="NC_006513.1"/>
</dbReference>
<dbReference type="AlphaFoldDB" id="Q5P6S3"/>
<keyword evidence="2" id="KW-1185">Reference proteome</keyword>
<gene>
    <name evidence="1" type="ORF">ebA1583</name>
</gene>
<dbReference type="HOGENOM" id="CLU_054561_1_0_4"/>